<dbReference type="Gene3D" id="1.10.1200.10">
    <property type="entry name" value="ACP-like"/>
    <property type="match status" value="1"/>
</dbReference>
<dbReference type="SUPFAM" id="SSF47336">
    <property type="entry name" value="ACP-like"/>
    <property type="match status" value="1"/>
</dbReference>
<dbReference type="InterPro" id="IPR016035">
    <property type="entry name" value="Acyl_Trfase/lysoPLipase"/>
</dbReference>
<keyword evidence="6" id="KW-0560">Oxidoreductase</keyword>
<evidence type="ECO:0000256" key="6">
    <source>
        <dbReference type="ARBA" id="ARBA00023002"/>
    </source>
</evidence>
<dbReference type="InterPro" id="IPR013968">
    <property type="entry name" value="PKS_KR"/>
</dbReference>
<evidence type="ECO:0000259" key="10">
    <source>
        <dbReference type="PROSITE" id="PS50075"/>
    </source>
</evidence>
<dbReference type="Pfam" id="PF14765">
    <property type="entry name" value="PS-DH"/>
    <property type="match status" value="1"/>
</dbReference>
<dbReference type="GO" id="GO:0044550">
    <property type="term" value="P:secondary metabolite biosynthetic process"/>
    <property type="evidence" value="ECO:0007669"/>
    <property type="project" value="TreeGrafter"/>
</dbReference>
<proteinExistence type="predicted"/>
<keyword evidence="7" id="KW-0511">Multifunctional enzyme</keyword>
<dbReference type="Proteomes" id="UP001243989">
    <property type="component" value="Unassembled WGS sequence"/>
</dbReference>
<evidence type="ECO:0000256" key="4">
    <source>
        <dbReference type="ARBA" id="ARBA00022679"/>
    </source>
</evidence>
<dbReference type="Gene3D" id="3.40.50.150">
    <property type="entry name" value="Vaccinia Virus protein VP39"/>
    <property type="match status" value="1"/>
</dbReference>
<dbReference type="Gene3D" id="3.40.47.10">
    <property type="match status" value="1"/>
</dbReference>
<dbReference type="GO" id="GO:0006633">
    <property type="term" value="P:fatty acid biosynthetic process"/>
    <property type="evidence" value="ECO:0007669"/>
    <property type="project" value="TreeGrafter"/>
</dbReference>
<dbReference type="SUPFAM" id="SSF53335">
    <property type="entry name" value="S-adenosyl-L-methionine-dependent methyltransferases"/>
    <property type="match status" value="1"/>
</dbReference>
<dbReference type="SUPFAM" id="SSF52151">
    <property type="entry name" value="FabD/lysophospholipase-like"/>
    <property type="match status" value="1"/>
</dbReference>
<dbReference type="InterPro" id="IPR009081">
    <property type="entry name" value="PP-bd_ACP"/>
</dbReference>
<dbReference type="PROSITE" id="PS52004">
    <property type="entry name" value="KS3_2"/>
    <property type="match status" value="1"/>
</dbReference>
<dbReference type="PANTHER" id="PTHR43775:SF49">
    <property type="entry name" value="SYNTHASE, PUTATIVE (JCVI)-RELATED"/>
    <property type="match status" value="1"/>
</dbReference>
<feature type="domain" description="PKS/mFAS DH" evidence="12">
    <location>
        <begin position="933"/>
        <end position="1229"/>
    </location>
</feature>
<dbReference type="Gene3D" id="3.90.180.10">
    <property type="entry name" value="Medium-chain alcohol dehydrogenases, catalytic domain"/>
    <property type="match status" value="2"/>
</dbReference>
<dbReference type="CDD" id="cd02440">
    <property type="entry name" value="AdoMet_MTases"/>
    <property type="match status" value="1"/>
</dbReference>
<dbReference type="InterPro" id="IPR020841">
    <property type="entry name" value="PKS_Beta-ketoAc_synthase_dom"/>
</dbReference>
<evidence type="ECO:0000256" key="7">
    <source>
        <dbReference type="ARBA" id="ARBA00023268"/>
    </source>
</evidence>
<dbReference type="InterPro" id="IPR036291">
    <property type="entry name" value="NAD(P)-bd_dom_sf"/>
</dbReference>
<evidence type="ECO:0000256" key="8">
    <source>
        <dbReference type="ARBA" id="ARBA00023315"/>
    </source>
</evidence>
<dbReference type="InterPro" id="IPR020806">
    <property type="entry name" value="PKS_PP-bd"/>
</dbReference>
<keyword evidence="3" id="KW-0489">Methyltransferase</keyword>
<dbReference type="Gene3D" id="3.10.129.110">
    <property type="entry name" value="Polyketide synthase dehydratase"/>
    <property type="match status" value="1"/>
</dbReference>
<feature type="region of interest" description="C-terminal hotdog fold" evidence="9">
    <location>
        <begin position="1074"/>
        <end position="1229"/>
    </location>
</feature>
<dbReference type="GO" id="GO:0032259">
    <property type="term" value="P:methylation"/>
    <property type="evidence" value="ECO:0007669"/>
    <property type="project" value="UniProtKB-KW"/>
</dbReference>
<dbReference type="InterPro" id="IPR020843">
    <property type="entry name" value="ER"/>
</dbReference>
<dbReference type="GO" id="GO:0016491">
    <property type="term" value="F:oxidoreductase activity"/>
    <property type="evidence" value="ECO:0007669"/>
    <property type="project" value="UniProtKB-KW"/>
</dbReference>
<dbReference type="InterPro" id="IPR050091">
    <property type="entry name" value="PKS_NRPS_Biosynth_Enz"/>
</dbReference>
<evidence type="ECO:0000256" key="2">
    <source>
        <dbReference type="ARBA" id="ARBA00022553"/>
    </source>
</evidence>
<dbReference type="CDD" id="cd00833">
    <property type="entry name" value="PKS"/>
    <property type="match status" value="1"/>
</dbReference>
<accession>A0AAI9ZI80</accession>
<keyword evidence="4" id="KW-0808">Transferase</keyword>
<dbReference type="CDD" id="cd05195">
    <property type="entry name" value="enoyl_red"/>
    <property type="match status" value="1"/>
</dbReference>
<evidence type="ECO:0000256" key="5">
    <source>
        <dbReference type="ARBA" id="ARBA00022857"/>
    </source>
</evidence>
<dbReference type="GeneID" id="85480384"/>
<evidence type="ECO:0000259" key="11">
    <source>
        <dbReference type="PROSITE" id="PS52004"/>
    </source>
</evidence>
<dbReference type="SMART" id="SM00827">
    <property type="entry name" value="PKS_AT"/>
    <property type="match status" value="1"/>
</dbReference>
<comment type="caution">
    <text evidence="13">The sequence shown here is derived from an EMBL/GenBank/DDBJ whole genome shotgun (WGS) entry which is preliminary data.</text>
</comment>
<feature type="active site" description="Proton acceptor; for dehydratase activity" evidence="9">
    <location>
        <position position="965"/>
    </location>
</feature>
<dbReference type="EMBL" id="JAHMHQ010000023">
    <property type="protein sequence ID" value="KAK1624733.1"/>
    <property type="molecule type" value="Genomic_DNA"/>
</dbReference>
<dbReference type="InterPro" id="IPR016039">
    <property type="entry name" value="Thiolase-like"/>
</dbReference>
<keyword evidence="1" id="KW-0596">Phosphopantetheine</keyword>
<dbReference type="InterPro" id="IPR014030">
    <property type="entry name" value="Ketoacyl_synth_N"/>
</dbReference>
<gene>
    <name evidence="13" type="ORF">BDP81DRAFT_500788</name>
</gene>
<dbReference type="Pfam" id="PF00550">
    <property type="entry name" value="PP-binding"/>
    <property type="match status" value="1"/>
</dbReference>
<sequence>MFAPSVKTYEVTRRMDEFDGEEFDEDSGNTDEAILETHLEPIAIVGIGLRLPGNVSTTEDFWDLLVNKKSTRCRVPESRFNVDAFYSHFGKPGTVNSKYGHYLDCDIERMDASFFSMSKAEVEKLDPHQRLLLEVVWECMENSGQRNWRGANIGCYVGVYGDDWLDLSAKDPQRLGMYRITSSAEFGVANRLSYEFDLKGPSMTIRTACSSSLVGLHEACQAIYSGSCDSAVVAGANIIVSPTLAVTLTEQGVISPSGLCRSFDGKADGYVRGEAVNAVYVKKLSDALRDGDPIRGVIRATGTNFDGKTSGITNPSRESQEELIRRTYRAANIPNPGDTGFVECHGTGTTVGDPLETTAVGRVFGGRGDVLIGSVKPNVGHSEGASGLTSLIKAVLGLEKETIPPNINFSDPNPNIRWQEFGLRVPTEALPWPTGRVARVSVNNFGIGGTNAHVILDSAKLFQRENAKTAAHRHHLLLFSAQNPESLKSQISQVEEYARRHEDHIANISYTLGARREQLAYRTFTVTQDGCPFQPSPVVHSTEKIPRYVNFVFTGQGAQWANMAIDLLGDFPSFLADIKHMDRMLQELHHAPLWSMEEELKRPQHQSRIDQPEFAQPICTAIQIGVVHLLRSWNVRPVAVVGHSSGEIAAAYAAGLLTLDAAIAAAYYRGQVTKEQLRSGAMAAVGLGPCAVKEYLETGVVVACENSGTSSTLSGDADALDSVLEKIKLGRPGCFVRKLKVDKAYHSHHMQEVGDLYETLLQSSMAHDVLPDGDDGDNDHNKKSPIAMFSSVTGNRATKSQLEPSYWRMNLESPVLFSSAVRSMLLSTTEDVLCLEIGPHSALSGPLRDIIKSVDLQNSVIYVPTLLRKQNSTQSLLSCLGQLFQHSVCVDIPTTPESTVLTDLPNYPWQREETYWNESRVSREWRLRKFPPHELLGIRVLESDSTRPTWRNVLKLNDVPWIPDHRIKDDIVLPAAAYLSMAGEAVRQIADRPMTDFSLRQVNIKAALVLQEADGTEIITHLAPVRLTSSLDSAWYEFTIVSQRGTAWVEHCSGQVKAGNGVPIIVDDMETPQHPRFVSSQALYRSMRSVGLNYGPRFEGLKDISAKPGSGCITASIDDDHDPSEDSYLLHPTTIDFCLQLQIVAAAEGLPRQIKHICMPTYIEKMYVGQGSSEMVITGHATSSFEGTIHGSAKAIGDDVLALSITNARFSVLNDSGFDQDIDTVAAAQLQWKPDVEFESPADLIRPRKCLREVLAKLERLTLLSVIKTLHLVKDTQITGHLYRFRYWLADQRTRAAKGLYRHVSDAKALTCLTEPELSAEIEATMEGVRRTSGLEVAELIERAMSNALRIFNGDVKPIEVLMENDGLGNIYKFIQSLCDGTPFFELLSHANPGMKVLEIGAGTGGTTAEILRGFTSDVGERMYAQYDFTDISTGFFAAAQERFKDYSNIECKVLDISKDPIAQGFEAESYDFIIASNVLHATPRIQATLRNVRKLIKPGGRLFLQELSPEWRMINFIMGFLPGWWLGVSDDRPEPYISPARWDLELRDAGFSGTDAVVYDDEYPYQINANMISSTIVPALLPKDVSILAGPGSVLASLLRDTLAMRGYTVHLSSLNDIPKPDMDIISLLDLELPYFHDVSEERLKKLQAYLGALSPDTDILWVTGHSQVSCDDPRYAMCIGAIRTVRSELSLEISTLEIDVRSAPDTEKVADVFLKIRRRSSPSGLDPDREFAVLDDKIVIPRYNWINVREKRVGSTENSTVKLETGRAGQLRSLQWVPKAVVDLFDHEIAIEPIAVGMNFKDIMVSMRLIEAATPDLGLECAGIVRETGPGVEDYNVGDRVMSVLIHSASGGVGIAAIQICKMIGANIYATVGSPAKVQTLVSDFGIPRSHIFSSRDSSFYSGVMASTNGSGVDLVLNSLSGELLHLSWKCVAKFGKMLELGKQDFQGHAMLGMDTFEANRTFCGIDLSQLALERPKVLRGLLQRCKSLLEEGSIKPLKPITNFKAQHVVEAFKYLQAGSHIGKVVVTMPDDISELPLASVAPNTRFRHDASYLLIGGLGGLGRTISTWMVENGARHIAYLSRSAGQSNQDKAFIHELESQGCTVQCFIGRVEDPEAVTRAVQNASKPIAGVLHMSLVLRDRNILNYTHEDWHAAIKPKVDGAWNLHHALADTKLDFFVLFSSISYVIGQAGQANYAAANGFLAAFAQYRHARGFPASVLDIGIMEGAGYISENSTVLEHFKALNYLTLKEEDLLQALAYSLTHQGSPTPASNGKYVNVAQIAVGLGSSKALDDPSNRISWKRDVRMTAAHMKDSASTSQTEPESRGPGQFLGGLASNLAALDTTETREFLTAQIGESIYGMMMKKKEDLNVDIPLAVLGVDSLVAIEIRDWWHRTFGLHVNVLEIMGARSIRMLGIMAVDGIKQARLRSIIGDANG</sequence>
<dbReference type="SMART" id="SM00829">
    <property type="entry name" value="PKS_ER"/>
    <property type="match status" value="1"/>
</dbReference>
<evidence type="ECO:0000256" key="1">
    <source>
        <dbReference type="ARBA" id="ARBA00022450"/>
    </source>
</evidence>
<feature type="domain" description="Carrier" evidence="10">
    <location>
        <begin position="2348"/>
        <end position="2425"/>
    </location>
</feature>
<dbReference type="GO" id="GO:0031177">
    <property type="term" value="F:phosphopantetheine binding"/>
    <property type="evidence" value="ECO:0007669"/>
    <property type="project" value="InterPro"/>
</dbReference>
<dbReference type="Pfam" id="PF13602">
    <property type="entry name" value="ADH_zinc_N_2"/>
    <property type="match status" value="1"/>
</dbReference>
<dbReference type="SMART" id="SM00822">
    <property type="entry name" value="PKS_KR"/>
    <property type="match status" value="1"/>
</dbReference>
<dbReference type="SMART" id="SM00825">
    <property type="entry name" value="PKS_KS"/>
    <property type="match status" value="1"/>
</dbReference>
<dbReference type="InterPro" id="IPR001227">
    <property type="entry name" value="Ac_transferase_dom_sf"/>
</dbReference>
<dbReference type="Pfam" id="PF02801">
    <property type="entry name" value="Ketoacyl-synt_C"/>
    <property type="match status" value="1"/>
</dbReference>
<feature type="region of interest" description="N-terminal hotdog fold" evidence="9">
    <location>
        <begin position="933"/>
        <end position="1063"/>
    </location>
</feature>
<dbReference type="Gene3D" id="3.40.366.10">
    <property type="entry name" value="Malonyl-Coenzyme A Acyl Carrier Protein, domain 2"/>
    <property type="match status" value="1"/>
</dbReference>
<dbReference type="Pfam" id="PF16197">
    <property type="entry name" value="KAsynt_C_assoc"/>
    <property type="match status" value="1"/>
</dbReference>
<dbReference type="InterPro" id="IPR016036">
    <property type="entry name" value="Malonyl_transacylase_ACP-bd"/>
</dbReference>
<dbReference type="SUPFAM" id="SSF53901">
    <property type="entry name" value="Thiolase-like"/>
    <property type="match status" value="1"/>
</dbReference>
<dbReference type="SUPFAM" id="SSF50129">
    <property type="entry name" value="GroES-like"/>
    <property type="match status" value="1"/>
</dbReference>
<dbReference type="SMART" id="SM00823">
    <property type="entry name" value="PKS_PP"/>
    <property type="match status" value="1"/>
</dbReference>
<dbReference type="InterPro" id="IPR036736">
    <property type="entry name" value="ACP-like_sf"/>
</dbReference>
<dbReference type="Pfam" id="PF08240">
    <property type="entry name" value="ADH_N"/>
    <property type="match status" value="1"/>
</dbReference>
<dbReference type="InterPro" id="IPR011032">
    <property type="entry name" value="GroES-like_sf"/>
</dbReference>
<dbReference type="PROSITE" id="PS52019">
    <property type="entry name" value="PKS_MFAS_DH"/>
    <property type="match status" value="1"/>
</dbReference>
<name>A0AAI9ZI80_9PEZI</name>
<dbReference type="GO" id="GO:0004312">
    <property type="term" value="F:fatty acid synthase activity"/>
    <property type="evidence" value="ECO:0007669"/>
    <property type="project" value="TreeGrafter"/>
</dbReference>
<evidence type="ECO:0000256" key="9">
    <source>
        <dbReference type="PROSITE-ProRule" id="PRU01363"/>
    </source>
</evidence>
<dbReference type="Pfam" id="PF00109">
    <property type="entry name" value="ketoacyl-synt"/>
    <property type="match status" value="1"/>
</dbReference>
<dbReference type="InterPro" id="IPR020807">
    <property type="entry name" value="PKS_DH"/>
</dbReference>
<dbReference type="InterPro" id="IPR013217">
    <property type="entry name" value="Methyltransf_12"/>
</dbReference>
<dbReference type="Pfam" id="PF00698">
    <property type="entry name" value="Acyl_transf_1"/>
    <property type="match status" value="1"/>
</dbReference>
<dbReference type="PANTHER" id="PTHR43775">
    <property type="entry name" value="FATTY ACID SYNTHASE"/>
    <property type="match status" value="1"/>
</dbReference>
<dbReference type="RefSeq" id="XP_060440728.1">
    <property type="nucleotide sequence ID" value="XM_060595522.1"/>
</dbReference>
<dbReference type="InterPro" id="IPR049552">
    <property type="entry name" value="PKS_DH_N"/>
</dbReference>
<dbReference type="InterPro" id="IPR049551">
    <property type="entry name" value="PKS_DH_C"/>
</dbReference>
<dbReference type="InterPro" id="IPR042104">
    <property type="entry name" value="PKS_dehydratase_sf"/>
</dbReference>
<dbReference type="SUPFAM" id="SSF55048">
    <property type="entry name" value="Probable ACP-binding domain of malonyl-CoA ACP transacylase"/>
    <property type="match status" value="1"/>
</dbReference>
<dbReference type="InterPro" id="IPR014043">
    <property type="entry name" value="Acyl_transferase_dom"/>
</dbReference>
<dbReference type="InterPro" id="IPR013154">
    <property type="entry name" value="ADH-like_N"/>
</dbReference>
<dbReference type="SUPFAM" id="SSF51735">
    <property type="entry name" value="NAD(P)-binding Rossmann-fold domains"/>
    <property type="match status" value="2"/>
</dbReference>
<dbReference type="InterPro" id="IPR029063">
    <property type="entry name" value="SAM-dependent_MTases_sf"/>
</dbReference>
<dbReference type="InterPro" id="IPR032821">
    <property type="entry name" value="PKS_assoc"/>
</dbReference>
<keyword evidence="14" id="KW-1185">Reference proteome</keyword>
<protein>
    <submittedName>
        <fullName evidence="13">Polyketide synthase</fullName>
    </submittedName>
</protein>
<dbReference type="SMART" id="SM00826">
    <property type="entry name" value="PKS_DH"/>
    <property type="match status" value="1"/>
</dbReference>
<dbReference type="Gene3D" id="3.40.50.720">
    <property type="entry name" value="NAD(P)-binding Rossmann-like Domain"/>
    <property type="match status" value="2"/>
</dbReference>
<evidence type="ECO:0000256" key="3">
    <source>
        <dbReference type="ARBA" id="ARBA00022603"/>
    </source>
</evidence>
<dbReference type="GO" id="GO:0008168">
    <property type="term" value="F:methyltransferase activity"/>
    <property type="evidence" value="ECO:0007669"/>
    <property type="project" value="UniProtKB-KW"/>
</dbReference>
<keyword evidence="2" id="KW-0597">Phosphoprotein</keyword>
<dbReference type="Pfam" id="PF08242">
    <property type="entry name" value="Methyltransf_12"/>
    <property type="match status" value="1"/>
</dbReference>
<feature type="active site" description="Proton donor; for dehydratase activity" evidence="9">
    <location>
        <position position="1136"/>
    </location>
</feature>
<dbReference type="InterPro" id="IPR049900">
    <property type="entry name" value="PKS_mFAS_DH"/>
</dbReference>
<dbReference type="Pfam" id="PF08659">
    <property type="entry name" value="KR"/>
    <property type="match status" value="1"/>
</dbReference>
<keyword evidence="5" id="KW-0521">NADP</keyword>
<evidence type="ECO:0000313" key="13">
    <source>
        <dbReference type="EMBL" id="KAK1624733.1"/>
    </source>
</evidence>
<keyword evidence="8" id="KW-0012">Acyltransferase</keyword>
<reference evidence="13" key="1">
    <citation type="submission" date="2021-06" db="EMBL/GenBank/DDBJ databases">
        <title>Comparative genomics, transcriptomics and evolutionary studies reveal genomic signatures of adaptation to plant cell wall in hemibiotrophic fungi.</title>
        <authorList>
            <consortium name="DOE Joint Genome Institute"/>
            <person name="Baroncelli R."/>
            <person name="Diaz J.F."/>
            <person name="Benocci T."/>
            <person name="Peng M."/>
            <person name="Battaglia E."/>
            <person name="Haridas S."/>
            <person name="Andreopoulos W."/>
            <person name="Labutti K."/>
            <person name="Pangilinan J."/>
            <person name="Floch G.L."/>
            <person name="Makela M.R."/>
            <person name="Henrissat B."/>
            <person name="Grigoriev I.V."/>
            <person name="Crouch J.A."/>
            <person name="De Vries R.P."/>
            <person name="Sukno S.A."/>
            <person name="Thon M.R."/>
        </authorList>
    </citation>
    <scope>NUCLEOTIDE SEQUENCE</scope>
    <source>
        <strain evidence="13">CBS 102054</strain>
    </source>
</reference>
<dbReference type="PROSITE" id="PS50075">
    <property type="entry name" value="CARRIER"/>
    <property type="match status" value="1"/>
</dbReference>
<evidence type="ECO:0000259" key="12">
    <source>
        <dbReference type="PROSITE" id="PS52019"/>
    </source>
</evidence>
<dbReference type="InterPro" id="IPR014031">
    <property type="entry name" value="Ketoacyl_synth_C"/>
</dbReference>
<feature type="domain" description="Ketosynthase family 3 (KS3)" evidence="11">
    <location>
        <begin position="39"/>
        <end position="458"/>
    </location>
</feature>
<organism evidence="13 14">
    <name type="scientific">Colletotrichum phormii</name>
    <dbReference type="NCBI Taxonomy" id="359342"/>
    <lineage>
        <taxon>Eukaryota</taxon>
        <taxon>Fungi</taxon>
        <taxon>Dikarya</taxon>
        <taxon>Ascomycota</taxon>
        <taxon>Pezizomycotina</taxon>
        <taxon>Sordariomycetes</taxon>
        <taxon>Hypocreomycetidae</taxon>
        <taxon>Glomerellales</taxon>
        <taxon>Glomerellaceae</taxon>
        <taxon>Colletotrichum</taxon>
        <taxon>Colletotrichum acutatum species complex</taxon>
    </lineage>
</organism>
<dbReference type="Pfam" id="PF21089">
    <property type="entry name" value="PKS_DH_N"/>
    <property type="match status" value="1"/>
</dbReference>
<evidence type="ECO:0000313" key="14">
    <source>
        <dbReference type="Proteomes" id="UP001243989"/>
    </source>
</evidence>
<dbReference type="InterPro" id="IPR057326">
    <property type="entry name" value="KR_dom"/>
</dbReference>